<dbReference type="EMBL" id="DF836311">
    <property type="protein sequence ID" value="GAN02440.1"/>
    <property type="molecule type" value="Genomic_DNA"/>
</dbReference>
<keyword evidence="5" id="KW-1185">Reference proteome</keyword>
<proteinExistence type="inferred from homology"/>
<dbReference type="InterPro" id="IPR002168">
    <property type="entry name" value="Lipase_GDXG_HIS_AS"/>
</dbReference>
<dbReference type="PANTHER" id="PTHR48081:SF8">
    <property type="entry name" value="ALPHA_BETA HYDROLASE FOLD-3 DOMAIN-CONTAINING PROTEIN-RELATED"/>
    <property type="match status" value="1"/>
</dbReference>
<name>A0A0C9LRZ4_9FUNG</name>
<evidence type="ECO:0000256" key="1">
    <source>
        <dbReference type="ARBA" id="ARBA00010515"/>
    </source>
</evidence>
<dbReference type="SUPFAM" id="SSF53474">
    <property type="entry name" value="alpha/beta-Hydrolases"/>
    <property type="match status" value="1"/>
</dbReference>
<evidence type="ECO:0000313" key="5">
    <source>
        <dbReference type="Proteomes" id="UP000053815"/>
    </source>
</evidence>
<dbReference type="InterPro" id="IPR013094">
    <property type="entry name" value="AB_hydrolase_3"/>
</dbReference>
<gene>
    <name evidence="4" type="ORF">MAM1_0022c01883</name>
</gene>
<evidence type="ECO:0000313" key="4">
    <source>
        <dbReference type="EMBL" id="GAN02440.1"/>
    </source>
</evidence>
<evidence type="ECO:0000259" key="3">
    <source>
        <dbReference type="Pfam" id="PF07859"/>
    </source>
</evidence>
<dbReference type="InterPro" id="IPR050300">
    <property type="entry name" value="GDXG_lipolytic_enzyme"/>
</dbReference>
<dbReference type="Gene3D" id="3.40.50.1820">
    <property type="entry name" value="alpha/beta hydrolase"/>
    <property type="match status" value="1"/>
</dbReference>
<dbReference type="Pfam" id="PF07859">
    <property type="entry name" value="Abhydrolase_3"/>
    <property type="match status" value="1"/>
</dbReference>
<comment type="similarity">
    <text evidence="1">Belongs to the 'GDXG' lipolytic enzyme family.</text>
</comment>
<dbReference type="GO" id="GO:0016787">
    <property type="term" value="F:hydrolase activity"/>
    <property type="evidence" value="ECO:0007669"/>
    <property type="project" value="UniProtKB-KW"/>
</dbReference>
<dbReference type="Proteomes" id="UP000053815">
    <property type="component" value="Unassembled WGS sequence"/>
</dbReference>
<dbReference type="OrthoDB" id="408631at2759"/>
<organism evidence="4">
    <name type="scientific">Mucor ambiguus</name>
    <dbReference type="NCBI Taxonomy" id="91626"/>
    <lineage>
        <taxon>Eukaryota</taxon>
        <taxon>Fungi</taxon>
        <taxon>Fungi incertae sedis</taxon>
        <taxon>Mucoromycota</taxon>
        <taxon>Mucoromycotina</taxon>
        <taxon>Mucoromycetes</taxon>
        <taxon>Mucorales</taxon>
        <taxon>Mucorineae</taxon>
        <taxon>Mucoraceae</taxon>
        <taxon>Mucor</taxon>
    </lineage>
</organism>
<dbReference type="PROSITE" id="PS01173">
    <property type="entry name" value="LIPASE_GDXG_HIS"/>
    <property type="match status" value="1"/>
</dbReference>
<dbReference type="InterPro" id="IPR029058">
    <property type="entry name" value="AB_hydrolase_fold"/>
</dbReference>
<feature type="domain" description="Alpha/beta hydrolase fold-3" evidence="3">
    <location>
        <begin position="83"/>
        <end position="291"/>
    </location>
</feature>
<reference evidence="4" key="1">
    <citation type="submission" date="2014-09" db="EMBL/GenBank/DDBJ databases">
        <title>Draft genome sequence of an oleaginous Mucoromycotina fungus Mucor ambiguus NBRC6742.</title>
        <authorList>
            <person name="Takeda I."/>
            <person name="Yamane N."/>
            <person name="Morita T."/>
            <person name="Tamano K."/>
            <person name="Machida M."/>
            <person name="Baker S."/>
            <person name="Koike H."/>
        </authorList>
    </citation>
    <scope>NUCLEOTIDE SEQUENCE</scope>
    <source>
        <strain evidence="4">NBRC 6742</strain>
    </source>
</reference>
<evidence type="ECO:0000256" key="2">
    <source>
        <dbReference type="ARBA" id="ARBA00022801"/>
    </source>
</evidence>
<accession>A0A0C9LRZ4</accession>
<dbReference type="AlphaFoldDB" id="A0A0C9LRZ4"/>
<sequence length="321" mass="35630">MPEYKPFPLAPKAAEIIKSVYNIESDEEACQPRIVRDFFDKATEQIETSPVEKEDREITHNNIKVNISILRPVGSKDKVLPVIMFLHGGGWVFGSYNTHKILTNELVNLVPACVIFVHYSLSPEVKYPVALEECYATLCWIQENAASLHVDANRLAVSGDSAGGNLSAALTILAKSRQNKGISYQVLYYPVLDIDFNNESYNQNKDNLFLPRTTMEYVWDAYITSTDQHTVPTVVPMSASAEVLQDLPPALIITAESDVLRSEGEAYAKKLNQAGVDAICVRYNSIGHGFVSMPVLKPQGVAAIAQTVDLLRKQWSPDSRL</sequence>
<dbReference type="STRING" id="91626.A0A0C9LRZ4"/>
<dbReference type="PANTHER" id="PTHR48081">
    <property type="entry name" value="AB HYDROLASE SUPERFAMILY PROTEIN C4A8.06C"/>
    <property type="match status" value="1"/>
</dbReference>
<keyword evidence="2" id="KW-0378">Hydrolase</keyword>
<protein>
    <submittedName>
        <fullName evidence="4">Esterase</fullName>
    </submittedName>
</protein>